<dbReference type="CDD" id="cd01127">
    <property type="entry name" value="TrwB_TraG_TraD_VirD4"/>
    <property type="match status" value="1"/>
</dbReference>
<feature type="transmembrane region" description="Helical" evidence="6">
    <location>
        <begin position="92"/>
        <end position="113"/>
    </location>
</feature>
<dbReference type="SUPFAM" id="SSF52540">
    <property type="entry name" value="P-loop containing nucleoside triphosphate hydrolases"/>
    <property type="match status" value="1"/>
</dbReference>
<dbReference type="RefSeq" id="WP_296941384.1">
    <property type="nucleotide sequence ID" value="NZ_LT599032.1"/>
</dbReference>
<reference evidence="9" key="1">
    <citation type="submission" date="2016-04" db="EMBL/GenBank/DDBJ databases">
        <authorList>
            <person name="Evans L.H."/>
            <person name="Alamgir A."/>
            <person name="Owens N."/>
            <person name="Weber N.D."/>
            <person name="Virtaneva K."/>
            <person name="Barbian K."/>
            <person name="Babar A."/>
            <person name="Rosenke K."/>
        </authorList>
    </citation>
    <scope>NUCLEOTIDE SEQUENCE</scope>
    <source>
        <strain evidence="9">86-1</strain>
    </source>
</reference>
<evidence type="ECO:0000256" key="2">
    <source>
        <dbReference type="ARBA" id="ARBA00022475"/>
    </source>
</evidence>
<dbReference type="GO" id="GO:0005886">
    <property type="term" value="C:plasma membrane"/>
    <property type="evidence" value="ECO:0007669"/>
    <property type="project" value="UniProtKB-SubCell"/>
</dbReference>
<keyword evidence="3 6" id="KW-0812">Transmembrane</keyword>
<evidence type="ECO:0000259" key="8">
    <source>
        <dbReference type="Pfam" id="PF14293"/>
    </source>
</evidence>
<sequence length="669" mass="76981">MSQEDDLRGLAKVMEFMRAISILFVLMNIYWFCYQAIHEWGINIGVVDKILMNFNRTAGLFNSILWTKIFSVIFLALSCLGTKGVKEEKITWNHIYVCLVLGFVFFFLNWWLLYLPLPKIANAGFYIFTISVGYILLLMAGTWMSRLLKNNLMDDPFNYENESFMQETKLMVNDYSINLPTKFWYKKKQWKGWINVVNPFRAAIVLGTPGSGKSYAVVNQFIKQQIEKGYTGYIYDFKFPDLSTIAYNHLLNNREGYEKVPTFYVINFDDPSRSHRCNPINPSFMDDISDAYESAYTIMLNLNRTWVQKQGDFFVESPIILFAAIIWYLRIYKDGRYCTFPHAIEFLNKSYEDIFPILTSYPDLENYLSPFMDAWKSGAADQLQGQIASAKIPLSRMISPQLYWVMSGDEFTLDINNPDDPKMLVVGNNPDRQNIYGAALGLYNSRIVKLINKKGQLKSSVIIDELPTIYFKGLDNLIATARSNKVAVLLGFQDFSQLKRDYGDKEAAVVMNTVGNIFSGQVVGDTAKTLSERFGKVLQKRKSMTINRNDKSTSISTQLDSLIPASKISNLTQGMFVGAIADNFDERIEQKIFHSEIVVDNERVAAETKAYKKIPVITNFIDEDGVNRIKEMIKENYDRIKAEAKQIVVDELERIRNDENLRHLLPKEE</sequence>
<accession>A0A212JM92</accession>
<protein>
    <recommendedName>
        <fullName evidence="10">TraG family protein</fullName>
    </recommendedName>
</protein>
<dbReference type="NCBIfam" id="NF041326">
    <property type="entry name" value="Bacteroid_MobC"/>
    <property type="match status" value="1"/>
</dbReference>
<dbReference type="InterPro" id="IPR032689">
    <property type="entry name" value="TraG-D_C"/>
</dbReference>
<keyword evidence="4 6" id="KW-1133">Transmembrane helix</keyword>
<evidence type="ECO:0000256" key="6">
    <source>
        <dbReference type="SAM" id="Phobius"/>
    </source>
</evidence>
<dbReference type="InterPro" id="IPR051539">
    <property type="entry name" value="T4SS-coupling_protein"/>
</dbReference>
<keyword evidence="5 6" id="KW-0472">Membrane</keyword>
<comment type="subcellular location">
    <subcellularLocation>
        <location evidence="1">Cell membrane</location>
        <topology evidence="1">Multi-pass membrane protein</topology>
    </subcellularLocation>
</comment>
<keyword evidence="2" id="KW-1003">Cell membrane</keyword>
<gene>
    <name evidence="9" type="ORF">KL86DYS1_20220</name>
</gene>
<dbReference type="EMBL" id="FLUM01000002">
    <property type="protein sequence ID" value="SBW00540.1"/>
    <property type="molecule type" value="Genomic_DNA"/>
</dbReference>
<feature type="transmembrane region" description="Helical" evidence="6">
    <location>
        <begin position="16"/>
        <end position="37"/>
    </location>
</feature>
<evidence type="ECO:0000256" key="1">
    <source>
        <dbReference type="ARBA" id="ARBA00004651"/>
    </source>
</evidence>
<dbReference type="PANTHER" id="PTHR37937:SF1">
    <property type="entry name" value="CONJUGATIVE TRANSFER: DNA TRANSPORT"/>
    <property type="match status" value="1"/>
</dbReference>
<name>A0A212JM92_9BACT</name>
<dbReference type="Gene3D" id="3.40.50.300">
    <property type="entry name" value="P-loop containing nucleotide triphosphate hydrolases"/>
    <property type="match status" value="1"/>
</dbReference>
<evidence type="ECO:0008006" key="10">
    <source>
        <dbReference type="Google" id="ProtNLM"/>
    </source>
</evidence>
<organism evidence="9">
    <name type="scientific">uncultured Dysgonomonas sp</name>
    <dbReference type="NCBI Taxonomy" id="206096"/>
    <lineage>
        <taxon>Bacteria</taxon>
        <taxon>Pseudomonadati</taxon>
        <taxon>Bacteroidota</taxon>
        <taxon>Bacteroidia</taxon>
        <taxon>Bacteroidales</taxon>
        <taxon>Dysgonomonadaceae</taxon>
        <taxon>Dysgonomonas</taxon>
        <taxon>environmental samples</taxon>
    </lineage>
</organism>
<evidence type="ECO:0000256" key="3">
    <source>
        <dbReference type="ARBA" id="ARBA00022692"/>
    </source>
</evidence>
<feature type="domain" description="YWFCY" evidence="8">
    <location>
        <begin position="5"/>
        <end position="149"/>
    </location>
</feature>
<dbReference type="Pfam" id="PF12696">
    <property type="entry name" value="TraG-D_C"/>
    <property type="match status" value="1"/>
</dbReference>
<evidence type="ECO:0000256" key="4">
    <source>
        <dbReference type="ARBA" id="ARBA00022989"/>
    </source>
</evidence>
<feature type="transmembrane region" description="Helical" evidence="6">
    <location>
        <begin position="125"/>
        <end position="144"/>
    </location>
</feature>
<dbReference type="AlphaFoldDB" id="A0A212JM92"/>
<evidence type="ECO:0000256" key="5">
    <source>
        <dbReference type="ARBA" id="ARBA00023136"/>
    </source>
</evidence>
<dbReference type="Pfam" id="PF14293">
    <property type="entry name" value="YWFCY"/>
    <property type="match status" value="1"/>
</dbReference>
<feature type="transmembrane region" description="Helical" evidence="6">
    <location>
        <begin position="57"/>
        <end position="80"/>
    </location>
</feature>
<dbReference type="PANTHER" id="PTHR37937">
    <property type="entry name" value="CONJUGATIVE TRANSFER: DNA TRANSPORT"/>
    <property type="match status" value="1"/>
</dbReference>
<evidence type="ECO:0000313" key="9">
    <source>
        <dbReference type="EMBL" id="SBW00540.1"/>
    </source>
</evidence>
<feature type="transmembrane region" description="Helical" evidence="6">
    <location>
        <begin position="313"/>
        <end position="332"/>
    </location>
</feature>
<dbReference type="InterPro" id="IPR027417">
    <property type="entry name" value="P-loop_NTPase"/>
</dbReference>
<feature type="domain" description="TraD/TraG TraM recognition site" evidence="7">
    <location>
        <begin position="461"/>
        <end position="572"/>
    </location>
</feature>
<evidence type="ECO:0000259" key="7">
    <source>
        <dbReference type="Pfam" id="PF12696"/>
    </source>
</evidence>
<proteinExistence type="predicted"/>
<dbReference type="InterPro" id="IPR025988">
    <property type="entry name" value="YWFCY_dom"/>
</dbReference>